<evidence type="ECO:0000313" key="12">
    <source>
        <dbReference type="Proteomes" id="UP000429523"/>
    </source>
</evidence>
<evidence type="ECO:0000313" key="4">
    <source>
        <dbReference type="EMBL" id="KAE9076436.1"/>
    </source>
</evidence>
<dbReference type="EMBL" id="QXGF01002517">
    <property type="protein sequence ID" value="KAE8924350.1"/>
    <property type="molecule type" value="Genomic_DNA"/>
</dbReference>
<evidence type="ECO:0000313" key="13">
    <source>
        <dbReference type="Proteomes" id="UP000433483"/>
    </source>
</evidence>
<evidence type="ECO:0000313" key="17">
    <source>
        <dbReference type="Proteomes" id="UP000441208"/>
    </source>
</evidence>
<dbReference type="Proteomes" id="UP000437068">
    <property type="component" value="Unassembled WGS sequence"/>
</dbReference>
<dbReference type="Proteomes" id="UP000486351">
    <property type="component" value="Unassembled WGS sequence"/>
</dbReference>
<dbReference type="EMBL" id="QXFW01003508">
    <property type="protein sequence ID" value="KAE8970356.1"/>
    <property type="molecule type" value="Genomic_DNA"/>
</dbReference>
<dbReference type="EMBL" id="QXFZ01002505">
    <property type="protein sequence ID" value="KAE9076436.1"/>
    <property type="molecule type" value="Genomic_DNA"/>
</dbReference>
<dbReference type="AlphaFoldDB" id="A0A6A3E0P7"/>
<dbReference type="Proteomes" id="UP000488956">
    <property type="component" value="Unassembled WGS sequence"/>
</dbReference>
<reference evidence="12 13" key="1">
    <citation type="submission" date="2018-08" db="EMBL/GenBank/DDBJ databases">
        <title>Genomic investigation of the strawberry pathogen Phytophthora fragariae indicates pathogenicity is determined by transcriptional variation in three key races.</title>
        <authorList>
            <person name="Adams T.M."/>
            <person name="Armitage A.D."/>
            <person name="Sobczyk M.K."/>
            <person name="Bates H.J."/>
            <person name="Dunwell J.M."/>
            <person name="Nellist C.F."/>
            <person name="Harrison R.J."/>
        </authorList>
    </citation>
    <scope>NUCLEOTIDE SEQUENCE [LARGE SCALE GENOMIC DNA]</scope>
    <source>
        <strain evidence="10 14">A4</strain>
        <strain evidence="9 15">BC-1</strain>
        <strain evidence="8 19">BC-23</strain>
        <strain evidence="7 13">NOV-27</strain>
        <strain evidence="6 16">NOV-5</strain>
        <strain evidence="4 17">NOV-71</strain>
        <strain evidence="11 20">NOV-77</strain>
        <strain evidence="2 12">NOV-9</strain>
        <strain evidence="5 21">ONT-3</strain>
        <strain evidence="3 18">SCRP245</strain>
    </source>
</reference>
<evidence type="ECO:0000256" key="1">
    <source>
        <dbReference type="SAM" id="SignalP"/>
    </source>
</evidence>
<evidence type="ECO:0000313" key="16">
    <source>
        <dbReference type="Proteomes" id="UP000440732"/>
    </source>
</evidence>
<evidence type="ECO:0000313" key="8">
    <source>
        <dbReference type="EMBL" id="KAE9185384.1"/>
    </source>
</evidence>
<name>A0A6A3E0P7_9STRA</name>
<dbReference type="Proteomes" id="UP000460718">
    <property type="component" value="Unassembled WGS sequence"/>
</dbReference>
<dbReference type="Proteomes" id="UP000441208">
    <property type="component" value="Unassembled WGS sequence"/>
</dbReference>
<keyword evidence="1" id="KW-0732">Signal</keyword>
<dbReference type="EMBL" id="QXGC01002493">
    <property type="protein sequence ID" value="KAE9185384.1"/>
    <property type="molecule type" value="Genomic_DNA"/>
</dbReference>
<evidence type="ECO:0000313" key="10">
    <source>
        <dbReference type="EMBL" id="KAE9274464.1"/>
    </source>
</evidence>
<dbReference type="Proteomes" id="UP000476176">
    <property type="component" value="Unassembled WGS sequence"/>
</dbReference>
<proteinExistence type="predicted"/>
<evidence type="ECO:0000313" key="7">
    <source>
        <dbReference type="EMBL" id="KAE9170665.1"/>
    </source>
</evidence>
<evidence type="ECO:0000313" key="9">
    <source>
        <dbReference type="EMBL" id="KAE9209019.1"/>
    </source>
</evidence>
<evidence type="ECO:0000313" key="6">
    <source>
        <dbReference type="EMBL" id="KAE9103957.1"/>
    </source>
</evidence>
<dbReference type="EMBL" id="QXFY01003538">
    <property type="protein sequence ID" value="KAE9284209.1"/>
    <property type="molecule type" value="Genomic_DNA"/>
</dbReference>
<organism evidence="2 12">
    <name type="scientific">Phytophthora fragariae</name>
    <dbReference type="NCBI Taxonomy" id="53985"/>
    <lineage>
        <taxon>Eukaryota</taxon>
        <taxon>Sar</taxon>
        <taxon>Stramenopiles</taxon>
        <taxon>Oomycota</taxon>
        <taxon>Peronosporomycetes</taxon>
        <taxon>Peronosporales</taxon>
        <taxon>Peronosporaceae</taxon>
        <taxon>Phytophthora</taxon>
    </lineage>
</organism>
<dbReference type="EMBL" id="QXFX01002466">
    <property type="protein sequence ID" value="KAE9076746.1"/>
    <property type="molecule type" value="Genomic_DNA"/>
</dbReference>
<evidence type="ECO:0000313" key="3">
    <source>
        <dbReference type="EMBL" id="KAE8970356.1"/>
    </source>
</evidence>
<evidence type="ECO:0000313" key="5">
    <source>
        <dbReference type="EMBL" id="KAE9076746.1"/>
    </source>
</evidence>
<evidence type="ECO:0000313" key="18">
    <source>
        <dbReference type="Proteomes" id="UP000460718"/>
    </source>
</evidence>
<accession>A0A6A3E0P7</accession>
<evidence type="ECO:0000313" key="11">
    <source>
        <dbReference type="EMBL" id="KAE9284209.1"/>
    </source>
</evidence>
<keyword evidence="13" id="KW-1185">Reference proteome</keyword>
<dbReference type="EMBL" id="QXGE01003560">
    <property type="protein sequence ID" value="KAE9274464.1"/>
    <property type="molecule type" value="Genomic_DNA"/>
</dbReference>
<dbReference type="Proteomes" id="UP000440732">
    <property type="component" value="Unassembled WGS sequence"/>
</dbReference>
<dbReference type="EMBL" id="QXGD01001316">
    <property type="protein sequence ID" value="KAE9209019.1"/>
    <property type="molecule type" value="Genomic_DNA"/>
</dbReference>
<evidence type="ECO:0000313" key="19">
    <source>
        <dbReference type="Proteomes" id="UP000476176"/>
    </source>
</evidence>
<feature type="chain" id="PRO_5036163562" description="Secreted protein" evidence="1">
    <location>
        <begin position="18"/>
        <end position="94"/>
    </location>
</feature>
<evidence type="ECO:0000313" key="2">
    <source>
        <dbReference type="EMBL" id="KAE8924350.1"/>
    </source>
</evidence>
<dbReference type="EMBL" id="QXGA01002095">
    <property type="protein sequence ID" value="KAE9103957.1"/>
    <property type="molecule type" value="Genomic_DNA"/>
</dbReference>
<gene>
    <name evidence="10" type="ORF">PF001_g27050</name>
    <name evidence="9" type="ORF">PF002_g19236</name>
    <name evidence="8" type="ORF">PF004_g23375</name>
    <name evidence="7" type="ORF">PF005_g27480</name>
    <name evidence="6" type="ORF">PF006_g22038</name>
    <name evidence="4" type="ORF">PF007_g24625</name>
    <name evidence="11" type="ORF">PF008_g27213</name>
    <name evidence="2" type="ORF">PF009_g25413</name>
    <name evidence="5" type="ORF">PF010_g23780</name>
    <name evidence="3" type="ORF">PF011_g26452</name>
</gene>
<dbReference type="Proteomes" id="UP000429523">
    <property type="component" value="Unassembled WGS sequence"/>
</dbReference>
<evidence type="ECO:0000313" key="20">
    <source>
        <dbReference type="Proteomes" id="UP000486351"/>
    </source>
</evidence>
<feature type="signal peptide" evidence="1">
    <location>
        <begin position="1"/>
        <end position="17"/>
    </location>
</feature>
<evidence type="ECO:0000313" key="14">
    <source>
        <dbReference type="Proteomes" id="UP000437068"/>
    </source>
</evidence>
<evidence type="ECO:0000313" key="21">
    <source>
        <dbReference type="Proteomes" id="UP000488956"/>
    </source>
</evidence>
<evidence type="ECO:0000313" key="15">
    <source>
        <dbReference type="Proteomes" id="UP000440367"/>
    </source>
</evidence>
<dbReference type="Proteomes" id="UP000440367">
    <property type="component" value="Unassembled WGS sequence"/>
</dbReference>
<protein>
    <recommendedName>
        <fullName evidence="22">Secreted protein</fullName>
    </recommendedName>
</protein>
<comment type="caution">
    <text evidence="2">The sequence shown here is derived from an EMBL/GenBank/DDBJ whole genome shotgun (WGS) entry which is preliminary data.</text>
</comment>
<dbReference type="Proteomes" id="UP000433483">
    <property type="component" value="Unassembled WGS sequence"/>
</dbReference>
<evidence type="ECO:0008006" key="22">
    <source>
        <dbReference type="Google" id="ProtNLM"/>
    </source>
</evidence>
<sequence length="94" mass="10826">MGRKFLLSLTVLKKTCACGTLSSLDGEVSGRLSSIRRLRNGARCWTSTYPKKRIRLWIWYTYLATRECIPVYVSAISFLTALQHCDVLQQRRLV</sequence>
<dbReference type="EMBL" id="QXGB01003460">
    <property type="protein sequence ID" value="KAE9170665.1"/>
    <property type="molecule type" value="Genomic_DNA"/>
</dbReference>